<evidence type="ECO:0000313" key="2">
    <source>
        <dbReference type="EMBL" id="ATB45389.1"/>
    </source>
</evidence>
<dbReference type="Proteomes" id="UP000217343">
    <property type="component" value="Chromosome"/>
</dbReference>
<evidence type="ECO:0000256" key="1">
    <source>
        <dbReference type="SAM" id="MobiDB-lite"/>
    </source>
</evidence>
<feature type="region of interest" description="Disordered" evidence="1">
    <location>
        <begin position="211"/>
        <end position="230"/>
    </location>
</feature>
<evidence type="ECO:0000313" key="3">
    <source>
        <dbReference type="Proteomes" id="UP000217343"/>
    </source>
</evidence>
<organism evidence="2 3">
    <name type="scientific">Corallococcus macrosporus DSM 14697</name>
    <dbReference type="NCBI Taxonomy" id="1189310"/>
    <lineage>
        <taxon>Bacteria</taxon>
        <taxon>Pseudomonadati</taxon>
        <taxon>Myxococcota</taxon>
        <taxon>Myxococcia</taxon>
        <taxon>Myxococcales</taxon>
        <taxon>Cystobacterineae</taxon>
        <taxon>Myxococcaceae</taxon>
        <taxon>Corallococcus</taxon>
    </lineage>
</organism>
<keyword evidence="3" id="KW-1185">Reference proteome</keyword>
<dbReference type="AlphaFoldDB" id="A0A250JNE7"/>
<gene>
    <name evidence="2" type="ORF">MYMAC_000974</name>
</gene>
<accession>A0A250JNE7</accession>
<protein>
    <submittedName>
        <fullName evidence="2">Uncharacterized protein</fullName>
    </submittedName>
</protein>
<reference evidence="2 3" key="1">
    <citation type="submission" date="2017-06" db="EMBL/GenBank/DDBJ databases">
        <title>Sequencing and comparative analysis of myxobacterial genomes.</title>
        <authorList>
            <person name="Rupp O."/>
            <person name="Goesmann A."/>
            <person name="Sogaard-Andersen L."/>
        </authorList>
    </citation>
    <scope>NUCLEOTIDE SEQUENCE [LARGE SCALE GENOMIC DNA]</scope>
    <source>
        <strain evidence="2 3">DSM 14697</strain>
    </source>
</reference>
<sequence>MRPMPETHDGPWRRMVIRPLTFADDMKPNFLPIAIKNSGTALEELLPRVIAAPPALQNYAYICLLHRRIATGSLLATSDPAPFYAYLFKSARAFLHFLTTAPDGEKLTSKAEPFFDAVACRDDEAARAMATLCPRKPDTTREYEEDFFAVWLPMAFFFGNVPREELLPDLELFAKLTEENPDPHLDVCWGLIDKDQKRFDEGLEALIEQKRKAHDKARREETQNPDEAATTAHVSTEILAYIELAQRAGLTVAPDHPLAPGVARRFHLRKLPDPDSWRVPEPFSSFKKPKR</sequence>
<dbReference type="KEGG" id="mmas:MYMAC_000974"/>
<name>A0A250JNE7_9BACT</name>
<dbReference type="InterPro" id="IPR029074">
    <property type="entry name" value="Imm49"/>
</dbReference>
<proteinExistence type="predicted"/>
<dbReference type="EMBL" id="CP022203">
    <property type="protein sequence ID" value="ATB45389.1"/>
    <property type="molecule type" value="Genomic_DNA"/>
</dbReference>
<feature type="region of interest" description="Disordered" evidence="1">
    <location>
        <begin position="272"/>
        <end position="291"/>
    </location>
</feature>
<dbReference type="Pfam" id="PF15575">
    <property type="entry name" value="Imm49"/>
    <property type="match status" value="1"/>
</dbReference>